<protein>
    <submittedName>
        <fullName evidence="3">Uncharacterized protein</fullName>
    </submittedName>
</protein>
<comment type="caution">
    <text evidence="3">The sequence shown here is derived from an EMBL/GenBank/DDBJ whole genome shotgun (WGS) entry which is preliminary data.</text>
</comment>
<proteinExistence type="predicted"/>
<keyword evidence="4" id="KW-1185">Reference proteome</keyword>
<dbReference type="RefSeq" id="WP_086782473.1">
    <property type="nucleotide sequence ID" value="NZ_JAGIOO010000001.1"/>
</dbReference>
<gene>
    <name evidence="3" type="ORF">JOF53_000092</name>
</gene>
<evidence type="ECO:0000256" key="1">
    <source>
        <dbReference type="SAM" id="MobiDB-lite"/>
    </source>
</evidence>
<sequence length="289" mass="30607">MKRSLTPAVLALALVTASCGESGPAALTVPQYQALLTGVEQAVHPLLDRIASAPSLDEVNKVRAELTAVLKAKHEELKAVKPPAEAVPHHGLVRRYTEAHTELASPVKDLAVNECEVGPTPEASRYEGLRVTHRELASRTSSDLGRALSGAGLKFGERLNVPEPKAPEVRTNRAGNGEVVQRSGPKGSTKLTIDNGGEADVAVAAVAGDPNNPKATIYVRAKSKAVLTGLGGAYDVYYKSGEDWDPKRRGFNRGCAFAKFDEPFTSGSNWEITLKTVAGNASTSEVDAF</sequence>
<feature type="chain" id="PRO_5045481762" evidence="2">
    <location>
        <begin position="20"/>
        <end position="289"/>
    </location>
</feature>
<name>A0ABS5A671_9PSEU</name>
<dbReference type="PROSITE" id="PS51257">
    <property type="entry name" value="PROKAR_LIPOPROTEIN"/>
    <property type="match status" value="1"/>
</dbReference>
<accession>A0ABS5A671</accession>
<dbReference type="EMBL" id="JAGIOO010000001">
    <property type="protein sequence ID" value="MBP2471220.1"/>
    <property type="molecule type" value="Genomic_DNA"/>
</dbReference>
<evidence type="ECO:0000313" key="3">
    <source>
        <dbReference type="EMBL" id="MBP2471220.1"/>
    </source>
</evidence>
<evidence type="ECO:0000256" key="2">
    <source>
        <dbReference type="SAM" id="SignalP"/>
    </source>
</evidence>
<feature type="signal peptide" evidence="2">
    <location>
        <begin position="1"/>
        <end position="19"/>
    </location>
</feature>
<evidence type="ECO:0000313" key="4">
    <source>
        <dbReference type="Proteomes" id="UP001519363"/>
    </source>
</evidence>
<reference evidence="3 4" key="1">
    <citation type="submission" date="2021-03" db="EMBL/GenBank/DDBJ databases">
        <title>Sequencing the genomes of 1000 actinobacteria strains.</title>
        <authorList>
            <person name="Klenk H.-P."/>
        </authorList>
    </citation>
    <scope>NUCLEOTIDE SEQUENCE [LARGE SCALE GENOMIC DNA]</scope>
    <source>
        <strain evidence="3 4">DSM 44580</strain>
    </source>
</reference>
<dbReference type="Proteomes" id="UP001519363">
    <property type="component" value="Unassembled WGS sequence"/>
</dbReference>
<keyword evidence="2" id="KW-0732">Signal</keyword>
<feature type="region of interest" description="Disordered" evidence="1">
    <location>
        <begin position="167"/>
        <end position="188"/>
    </location>
</feature>
<organism evidence="3 4">
    <name type="scientific">Crossiella equi</name>
    <dbReference type="NCBI Taxonomy" id="130796"/>
    <lineage>
        <taxon>Bacteria</taxon>
        <taxon>Bacillati</taxon>
        <taxon>Actinomycetota</taxon>
        <taxon>Actinomycetes</taxon>
        <taxon>Pseudonocardiales</taxon>
        <taxon>Pseudonocardiaceae</taxon>
        <taxon>Crossiella</taxon>
    </lineage>
</organism>